<dbReference type="PANTHER" id="PTHR21666:SF289">
    <property type="entry name" value="L-ALA--D-GLU ENDOPEPTIDASE"/>
    <property type="match status" value="1"/>
</dbReference>
<dbReference type="Gene3D" id="2.70.70.10">
    <property type="entry name" value="Glucose Permease (Domain IIA)"/>
    <property type="match status" value="1"/>
</dbReference>
<proteinExistence type="predicted"/>
<keyword evidence="1" id="KW-0732">Signal</keyword>
<dbReference type="eggNOG" id="COG0739">
    <property type="taxonomic scope" value="Bacteria"/>
</dbReference>
<gene>
    <name evidence="3" type="ORF">RSPPHO_00066</name>
</gene>
<dbReference type="SUPFAM" id="SSF51261">
    <property type="entry name" value="Duplicated hybrid motif"/>
    <property type="match status" value="1"/>
</dbReference>
<dbReference type="InterPro" id="IPR011055">
    <property type="entry name" value="Dup_hybrid_motif"/>
</dbReference>
<organism evidence="3 4">
    <name type="scientific">Pararhodospirillum photometricum DSM 122</name>
    <dbReference type="NCBI Taxonomy" id="1150469"/>
    <lineage>
        <taxon>Bacteria</taxon>
        <taxon>Pseudomonadati</taxon>
        <taxon>Pseudomonadota</taxon>
        <taxon>Alphaproteobacteria</taxon>
        <taxon>Rhodospirillales</taxon>
        <taxon>Rhodospirillaceae</taxon>
        <taxon>Pararhodospirillum</taxon>
    </lineage>
</organism>
<reference evidence="3 4" key="1">
    <citation type="submission" date="2012-02" db="EMBL/GenBank/DDBJ databases">
        <title>Shotgun genome sequence of Phaeospirillum photometricum DSM 122.</title>
        <authorList>
            <person name="Duquesne K."/>
            <person name="Sturgis J."/>
        </authorList>
    </citation>
    <scope>NUCLEOTIDE SEQUENCE [LARGE SCALE GENOMIC DNA]</scope>
    <source>
        <strain evidence="4">DSM122</strain>
    </source>
</reference>
<dbReference type="AlphaFoldDB" id="H6SIR5"/>
<dbReference type="KEGG" id="rpm:RSPPHO_00066"/>
<dbReference type="InterPro" id="IPR050570">
    <property type="entry name" value="Cell_wall_metabolism_enzyme"/>
</dbReference>
<dbReference type="EMBL" id="HE663493">
    <property type="protein sequence ID" value="CCG06692.1"/>
    <property type="molecule type" value="Genomic_DNA"/>
</dbReference>
<dbReference type="PATRIC" id="fig|1150469.3.peg.100"/>
<dbReference type="GO" id="GO:0004222">
    <property type="term" value="F:metalloendopeptidase activity"/>
    <property type="evidence" value="ECO:0007669"/>
    <property type="project" value="TreeGrafter"/>
</dbReference>
<keyword evidence="4" id="KW-1185">Reference proteome</keyword>
<dbReference type="PANTHER" id="PTHR21666">
    <property type="entry name" value="PEPTIDASE-RELATED"/>
    <property type="match status" value="1"/>
</dbReference>
<feature type="domain" description="M23ase beta-sheet core" evidence="2">
    <location>
        <begin position="77"/>
        <end position="194"/>
    </location>
</feature>
<evidence type="ECO:0000256" key="1">
    <source>
        <dbReference type="ARBA" id="ARBA00022729"/>
    </source>
</evidence>
<dbReference type="InterPro" id="IPR016047">
    <property type="entry name" value="M23ase_b-sheet_dom"/>
</dbReference>
<dbReference type="HOGENOM" id="CLU_073817_0_0_5"/>
<dbReference type="CDD" id="cd12797">
    <property type="entry name" value="M23_peptidase"/>
    <property type="match status" value="1"/>
</dbReference>
<dbReference type="Pfam" id="PF01551">
    <property type="entry name" value="Peptidase_M23"/>
    <property type="match status" value="1"/>
</dbReference>
<evidence type="ECO:0000313" key="4">
    <source>
        <dbReference type="Proteomes" id="UP000033220"/>
    </source>
</evidence>
<dbReference type="Proteomes" id="UP000033220">
    <property type="component" value="Chromosome DSM 122"/>
</dbReference>
<accession>H6SIR5</accession>
<name>H6SIR5_PARPM</name>
<evidence type="ECO:0000313" key="3">
    <source>
        <dbReference type="EMBL" id="CCG06692.1"/>
    </source>
</evidence>
<protein>
    <submittedName>
        <fullName evidence="3">Peptidase M23B</fullName>
    </submittedName>
</protein>
<dbReference type="STRING" id="1150469.RSPPHO_00066"/>
<evidence type="ECO:0000259" key="2">
    <source>
        <dbReference type="Pfam" id="PF01551"/>
    </source>
</evidence>
<sequence length="339" mass="35130">MEFVMPDLPWGPAGRRGPFVMALLLGLGPGVALAAPPSLHLPVDCVVGETCHIVNSVDDDPGPGARDHRCGPVATNGHKGTDIGLGSVAPGRLGVVVAAAAGLVVAARDGMDDISVLTPGAPSVKDRECGNAVVLDHGDGWTSIYCHMAKGSIQVQAGQSVPEGAALGLIGLSGETEHPHLHFEVRHHQEVIDPFTGHPAAAGCAVAPAPLWQAPLPYEPTIAYNLGFAGEQPERVGVRAGRFADNTVSATAPILVLYVDLIAVQKNDRVTLAITDPAGQPFVTSVVPFDQQGWAQWFGLAGQKRGPAPWPSGVYTGTLTVERPGQGIIASRSVQGTVR</sequence>